<proteinExistence type="inferred from homology"/>
<reference evidence="4 5" key="1">
    <citation type="journal article" date="2020" name="bioRxiv">
        <title>Metabolic contributions of an alphaproteobacterial endosymbiont in the apicomplexan Cardiosporidium cionae.</title>
        <authorList>
            <person name="Hunter E.S."/>
            <person name="Paight C.J."/>
            <person name="Lane C.E."/>
        </authorList>
    </citation>
    <scope>NUCLEOTIDE SEQUENCE [LARGE SCALE GENOMIC DNA]</scope>
    <source>
        <strain evidence="4">ESH_2018</strain>
    </source>
</reference>
<sequence length="1095" mass="123195">MLVRVTPLYSGPSWGTLLTIQDKVTILIDCGWTTSLDPAYINKFQKNLRAVDLILLSHSSFNHVGALPYIYKRFHDDLSSQGLNSVEENTDLAKANAGRSPWTIPIVCTDPVYRLGRISIYDVFENRVLYSGFNAFDLKDVDECFNRCVRLRYLQSYDFCCRGLEMTVRPYEAGNSIGGTIWNLNVCGREIAYGIRHNASPQWLLCGAQFNALSGSALFITDVYDRPFGTTHWKIPGIHAFIRETSKTLRNGGSVLIPVDPDGLFLLGSLISFIDIGAMLLDSVFFELIAHFEAFWRNPSNGMNGFPILFLCPIADTVILAIKTMIEWLSPGIRRTFCEGRFNPFDSLKHVNLVHSKDEFRVHTGMPQVIFATPGSLDLGFSRDLFEEFAPQPKNLILFPVPPSRDTFAYSLWSMQHQWGTESCRDDGGPQICRQIQFTKYSQEPLHPDELYQIYLEVRSKQQEMLSTLDMENEQPAVIESKIMLGVLGFIRCLNKFGAVTTLALNGDISPTSNGRADASSPEEPLGIFADAADYEIQSDKILSDGDSHRGDNLPPSFRKFPLGFLQPAFSNKSSSLAYLEADDAIIGDGDRSSLPEKEPSDEISLVQLEGSKYGKIVQSVEKSAWKMFPKDDEITQKFARKRLREASRSDDFPRVEEEAHIMVPRLTNGHYLSQVLVNGMSYKRRRRLVELQERFHSSGFENSLGSLSERISDKEDGDLLQLLRTAADKEISFDAKSYHSSDEENMIPAWRRDLKSILGAEPFRYKSEEVNLSLNCGIRLCMGLENVTGPDLLRQVLLDIAPRRICLLPSCSFFTAGLLSSFLLTSRVPIKEVHSFWRFKKRCTDASCSLDIKSNRPVHLVKSIEIKIPSDQLFVELDDISWKELIRASMKTSNKDSSVSEIASPLAASVNAVIKHTGSSRKKRHFDTSSRELLDNRKIEDEEVAQEVTSDSNNSNGFWTPTNRKPEFDMSLSSVAKILAESLSPVAEDKVENTVPDSSLMHWKLQSVVVKDSDEQQGAFLLGNVTLRNTAEELIKQLPNQVVYAPQGGILTVSNRVAIVQQCSKEKTTWQVEGSLDPAYYMVRKCLMSQFTQL</sequence>
<gene>
    <name evidence="4" type="ORF">IE077_003533</name>
</gene>
<evidence type="ECO:0000256" key="2">
    <source>
        <dbReference type="SAM" id="MobiDB-lite"/>
    </source>
</evidence>
<dbReference type="Proteomes" id="UP000823046">
    <property type="component" value="Unassembled WGS sequence"/>
</dbReference>
<comment type="similarity">
    <text evidence="1">Belongs to the metallo-beta-lactamase superfamily. RNA-metabolizing metallo-beta-lactamase-like family. CPSF2/YSH1 subfamily.</text>
</comment>
<dbReference type="PANTHER" id="PTHR45922">
    <property type="entry name" value="CLEAVAGE AND POLYADENYLATION SPECIFICITY FACTOR SUBUNIT 2"/>
    <property type="match status" value="1"/>
</dbReference>
<dbReference type="Pfam" id="PF16661">
    <property type="entry name" value="Lactamase_B_6"/>
    <property type="match status" value="2"/>
</dbReference>
<feature type="region of interest" description="Disordered" evidence="2">
    <location>
        <begin position="938"/>
        <end position="963"/>
    </location>
</feature>
<accession>A0ABQ7JF69</accession>
<dbReference type="InterPro" id="IPR036866">
    <property type="entry name" value="RibonucZ/Hydroxyglut_hydro"/>
</dbReference>
<evidence type="ECO:0000313" key="4">
    <source>
        <dbReference type="EMBL" id="KAF8822524.1"/>
    </source>
</evidence>
<dbReference type="Pfam" id="PF10996">
    <property type="entry name" value="Beta-Casp"/>
    <property type="match status" value="1"/>
</dbReference>
<name>A0ABQ7JF69_9APIC</name>
<dbReference type="InterPro" id="IPR022712">
    <property type="entry name" value="Beta_Casp"/>
</dbReference>
<evidence type="ECO:0000313" key="5">
    <source>
        <dbReference type="Proteomes" id="UP000823046"/>
    </source>
</evidence>
<dbReference type="InterPro" id="IPR001279">
    <property type="entry name" value="Metallo-B-lactamas"/>
</dbReference>
<keyword evidence="1" id="KW-0539">Nucleus</keyword>
<organism evidence="4 5">
    <name type="scientific">Cardiosporidium cionae</name>
    <dbReference type="NCBI Taxonomy" id="476202"/>
    <lineage>
        <taxon>Eukaryota</taxon>
        <taxon>Sar</taxon>
        <taxon>Alveolata</taxon>
        <taxon>Apicomplexa</taxon>
        <taxon>Aconoidasida</taxon>
        <taxon>Nephromycida</taxon>
        <taxon>Cardiosporidium</taxon>
    </lineage>
</organism>
<evidence type="ECO:0000259" key="3">
    <source>
        <dbReference type="SMART" id="SM01027"/>
    </source>
</evidence>
<protein>
    <recommendedName>
        <fullName evidence="1">Cleavage and polyadenylation specificity factor subunit 2</fullName>
    </recommendedName>
    <alternativeName>
        <fullName evidence="1">Cleavage and polyadenylation specificity factor 100 kDa subunit</fullName>
    </alternativeName>
</protein>
<dbReference type="Gene3D" id="3.60.15.10">
    <property type="entry name" value="Ribonuclease Z/Hydroxyacylglutathione hydrolase-like"/>
    <property type="match status" value="1"/>
</dbReference>
<dbReference type="Gene3D" id="3.40.50.10890">
    <property type="match status" value="1"/>
</dbReference>
<dbReference type="PANTHER" id="PTHR45922:SF1">
    <property type="entry name" value="CLEAVAGE AND POLYADENYLATION SPECIFICITY FACTOR SUBUNIT 2"/>
    <property type="match status" value="1"/>
</dbReference>
<evidence type="ECO:0000256" key="1">
    <source>
        <dbReference type="RuleBase" id="RU365006"/>
    </source>
</evidence>
<dbReference type="SUPFAM" id="SSF56281">
    <property type="entry name" value="Metallo-hydrolase/oxidoreductase"/>
    <property type="match status" value="1"/>
</dbReference>
<comment type="subcellular location">
    <subcellularLocation>
        <location evidence="1">Nucleus</location>
    </subcellularLocation>
</comment>
<feature type="compositionally biased region" description="Polar residues" evidence="2">
    <location>
        <begin position="948"/>
        <end position="963"/>
    </location>
</feature>
<dbReference type="SMART" id="SM01027">
    <property type="entry name" value="Beta-Casp"/>
    <property type="match status" value="1"/>
</dbReference>
<comment type="caution">
    <text evidence="4">The sequence shown here is derived from an EMBL/GenBank/DDBJ whole genome shotgun (WGS) entry which is preliminary data.</text>
</comment>
<keyword evidence="5" id="KW-1185">Reference proteome</keyword>
<dbReference type="EMBL" id="JADAQX010000044">
    <property type="protein sequence ID" value="KAF8822524.1"/>
    <property type="molecule type" value="Genomic_DNA"/>
</dbReference>
<keyword evidence="1" id="KW-0694">RNA-binding</keyword>
<feature type="domain" description="Beta-Casp" evidence="3">
    <location>
        <begin position="285"/>
        <end position="412"/>
    </location>
</feature>
<dbReference type="InterPro" id="IPR027075">
    <property type="entry name" value="CPSF2"/>
</dbReference>
<keyword evidence="1" id="KW-0507">mRNA processing</keyword>